<dbReference type="STRING" id="1120919.GCA_000429165_01455"/>
<dbReference type="AlphaFoldDB" id="A0A511XB84"/>
<dbReference type="PROSITE" id="PS51186">
    <property type="entry name" value="GNAT"/>
    <property type="match status" value="1"/>
</dbReference>
<dbReference type="InterPro" id="IPR050832">
    <property type="entry name" value="Bact_Acetyltransf"/>
</dbReference>
<dbReference type="PANTHER" id="PTHR43877">
    <property type="entry name" value="AMINOALKYLPHOSPHONATE N-ACETYLTRANSFERASE-RELATED-RELATED"/>
    <property type="match status" value="1"/>
</dbReference>
<gene>
    <name evidence="4" type="ORF">ANI02nite_21270</name>
</gene>
<comment type="caution">
    <text evidence="4">The sequence shown here is derived from an EMBL/GenBank/DDBJ whole genome shotgun (WGS) entry which is preliminary data.</text>
</comment>
<proteinExistence type="predicted"/>
<dbReference type="OrthoDB" id="3389160at2"/>
<dbReference type="EMBL" id="BJYF01000014">
    <property type="protein sequence ID" value="GEN60243.1"/>
    <property type="molecule type" value="Genomic_DNA"/>
</dbReference>
<evidence type="ECO:0000259" key="3">
    <source>
        <dbReference type="PROSITE" id="PS51186"/>
    </source>
</evidence>
<dbReference type="InterPro" id="IPR016181">
    <property type="entry name" value="Acyl_CoA_acyltransferase"/>
</dbReference>
<keyword evidence="5" id="KW-1185">Reference proteome</keyword>
<feature type="domain" description="N-acetyltransferase" evidence="3">
    <location>
        <begin position="40"/>
        <end position="188"/>
    </location>
</feature>
<keyword evidence="2" id="KW-0012">Acyltransferase</keyword>
<accession>A0A511XB84</accession>
<dbReference type="GO" id="GO:0016747">
    <property type="term" value="F:acyltransferase activity, transferring groups other than amino-acyl groups"/>
    <property type="evidence" value="ECO:0007669"/>
    <property type="project" value="InterPro"/>
</dbReference>
<dbReference type="RefSeq" id="WP_026397508.1">
    <property type="nucleotide sequence ID" value="NZ_AUBI01000004.1"/>
</dbReference>
<dbReference type="SUPFAM" id="SSF55729">
    <property type="entry name" value="Acyl-CoA N-acyltransferases (Nat)"/>
    <property type="match status" value="1"/>
</dbReference>
<dbReference type="Pfam" id="PF00583">
    <property type="entry name" value="Acetyltransf_1"/>
    <property type="match status" value="1"/>
</dbReference>
<protein>
    <submittedName>
        <fullName evidence="4">N-acetyltransferase</fullName>
    </submittedName>
</protein>
<dbReference type="InterPro" id="IPR000182">
    <property type="entry name" value="GNAT_dom"/>
</dbReference>
<dbReference type="Gene3D" id="3.40.630.30">
    <property type="match status" value="1"/>
</dbReference>
<evidence type="ECO:0000313" key="4">
    <source>
        <dbReference type="EMBL" id="GEN60243.1"/>
    </source>
</evidence>
<organism evidence="4 5">
    <name type="scientific">Acetobacter nitrogenifigens DSM 23921 = NBRC 105050</name>
    <dbReference type="NCBI Taxonomy" id="1120919"/>
    <lineage>
        <taxon>Bacteria</taxon>
        <taxon>Pseudomonadati</taxon>
        <taxon>Pseudomonadota</taxon>
        <taxon>Alphaproteobacteria</taxon>
        <taxon>Acetobacterales</taxon>
        <taxon>Acetobacteraceae</taxon>
        <taxon>Acetobacter</taxon>
    </lineage>
</organism>
<name>A0A511XB84_9PROT</name>
<evidence type="ECO:0000313" key="5">
    <source>
        <dbReference type="Proteomes" id="UP000321635"/>
    </source>
</evidence>
<reference evidence="4 5" key="1">
    <citation type="submission" date="2019-07" db="EMBL/GenBank/DDBJ databases">
        <title>Whole genome shotgun sequence of Acetobacter nitrogenifigens NBRC 105050.</title>
        <authorList>
            <person name="Hosoyama A."/>
            <person name="Uohara A."/>
            <person name="Ohji S."/>
            <person name="Ichikawa N."/>
        </authorList>
    </citation>
    <scope>NUCLEOTIDE SEQUENCE [LARGE SCALE GENOMIC DNA]</scope>
    <source>
        <strain evidence="4 5">NBRC 105050</strain>
    </source>
</reference>
<sequence>MTTPGWTIERLGASPTQRNAEIDELATLLVDTVAGGGSVGFMHPLPHDIARNFWAAALEESDRGHRVILGATTPDRMDDGTQQRQTLIGTVSISVSAPQNQPHRAEIMKMMTARAFARQGAATTLLIAAEQIARDHEKTLLTLDTAEDGGAGRLYERLGYVRAGLIPGYAYKPHGGMTGTVLYWKRLDHTPAEQVA</sequence>
<evidence type="ECO:0000256" key="1">
    <source>
        <dbReference type="ARBA" id="ARBA00022679"/>
    </source>
</evidence>
<dbReference type="CDD" id="cd04301">
    <property type="entry name" value="NAT_SF"/>
    <property type="match status" value="1"/>
</dbReference>
<keyword evidence="1 4" id="KW-0808">Transferase</keyword>
<evidence type="ECO:0000256" key="2">
    <source>
        <dbReference type="ARBA" id="ARBA00023315"/>
    </source>
</evidence>
<dbReference type="Proteomes" id="UP000321635">
    <property type="component" value="Unassembled WGS sequence"/>
</dbReference>